<dbReference type="Gene3D" id="3.80.10.10">
    <property type="entry name" value="Ribonuclease Inhibitor"/>
    <property type="match status" value="1"/>
</dbReference>
<sequence>MAGEEDNGQNGFIIDSARLSTDGTTEEDDEEEGNQGVAKSFSSHSKEVEMILKSAKAVQAIAVDLSKKGLVKIPEELYGMDHVEFLYLEGNLLQKIPSELFEDVTNVKWLDLRNNNIHHLPAEIGYHRCLKTLLLEGNQISELPPEMGQLRTLTGLNLRGNPIEFPPLKVIEKGVKEILRYLREAMAIRSRRLQSAELRIEDLNLSDAASHSSGSENEYNPKTRLDPTDRLNHIQSSSRLSVRSSMSNMSDLEFPRPKSVSLHKHMAYEEYRQLQHQKFKRAGALGVLGKDNMRQVSSGRRRKRKQKMKKNRSPPIDPVQTKMAEERRLAKLAQLKQKQLVMEQKRKDTQLLEDWRQETRDMQRKHYIRAVKNAQQGFVVDPDLKMPYDTHPNFMKMMNREDMIKVEVKNKHEAMKNMITPEEQRRLDVTKMERDRQLISKIKEHTQKVQERKSRPRGNPQMEKDMAQKDLVEGQRLQQALHHRKDDLEYRFKAFTGDNVPSMSVTSTSGYRPQAK</sequence>
<evidence type="ECO:0000256" key="1">
    <source>
        <dbReference type="ARBA" id="ARBA00022614"/>
    </source>
</evidence>
<accession>A0A7M7NU58</accession>
<reference evidence="5" key="1">
    <citation type="submission" date="2015-02" db="EMBL/GenBank/DDBJ databases">
        <title>Genome sequencing for Strongylocentrotus purpuratus.</title>
        <authorList>
            <person name="Murali S."/>
            <person name="Liu Y."/>
            <person name="Vee V."/>
            <person name="English A."/>
            <person name="Wang M."/>
            <person name="Skinner E."/>
            <person name="Han Y."/>
            <person name="Muzny D.M."/>
            <person name="Worley K.C."/>
            <person name="Gibbs R.A."/>
        </authorList>
    </citation>
    <scope>NUCLEOTIDE SEQUENCE</scope>
</reference>
<dbReference type="PROSITE" id="PS51450">
    <property type="entry name" value="LRR"/>
    <property type="match status" value="2"/>
</dbReference>
<dbReference type="PANTHER" id="PTHR48051:SF35">
    <property type="entry name" value="LEUCINE-RICH REPEAT-CONTAINING PROTEIN 27"/>
    <property type="match status" value="1"/>
</dbReference>
<dbReference type="RefSeq" id="XP_030841786.1">
    <property type="nucleotide sequence ID" value="XM_030985926.1"/>
</dbReference>
<feature type="compositionally biased region" description="Basic and acidic residues" evidence="3">
    <location>
        <begin position="219"/>
        <end position="232"/>
    </location>
</feature>
<dbReference type="SUPFAM" id="SSF52058">
    <property type="entry name" value="L domain-like"/>
    <property type="match status" value="1"/>
</dbReference>
<protein>
    <recommendedName>
        <fullName evidence="6">Leucine-rich repeat-containing protein 27</fullName>
    </recommendedName>
</protein>
<keyword evidence="1" id="KW-0433">Leucine-rich repeat</keyword>
<dbReference type="AlphaFoldDB" id="A0A7M7NU58"/>
<dbReference type="PANTHER" id="PTHR48051">
    <property type="match status" value="1"/>
</dbReference>
<dbReference type="GeneID" id="590398"/>
<feature type="region of interest" description="Disordered" evidence="3">
    <location>
        <begin position="1"/>
        <end position="41"/>
    </location>
</feature>
<evidence type="ECO:0000256" key="3">
    <source>
        <dbReference type="SAM" id="MobiDB-lite"/>
    </source>
</evidence>
<dbReference type="InterPro" id="IPR001611">
    <property type="entry name" value="Leu-rich_rpt"/>
</dbReference>
<organism evidence="4 5">
    <name type="scientific">Strongylocentrotus purpuratus</name>
    <name type="common">Purple sea urchin</name>
    <dbReference type="NCBI Taxonomy" id="7668"/>
    <lineage>
        <taxon>Eukaryota</taxon>
        <taxon>Metazoa</taxon>
        <taxon>Echinodermata</taxon>
        <taxon>Eleutherozoa</taxon>
        <taxon>Echinozoa</taxon>
        <taxon>Echinoidea</taxon>
        <taxon>Euechinoidea</taxon>
        <taxon>Echinacea</taxon>
        <taxon>Camarodonta</taxon>
        <taxon>Echinidea</taxon>
        <taxon>Strongylocentrotidae</taxon>
        <taxon>Strongylocentrotus</taxon>
    </lineage>
</organism>
<evidence type="ECO:0000256" key="2">
    <source>
        <dbReference type="ARBA" id="ARBA00022737"/>
    </source>
</evidence>
<dbReference type="KEGG" id="spu:590398"/>
<dbReference type="SMART" id="SM00369">
    <property type="entry name" value="LRR_TYP"/>
    <property type="match status" value="3"/>
</dbReference>
<feature type="region of interest" description="Disordered" evidence="3">
    <location>
        <begin position="446"/>
        <end position="469"/>
    </location>
</feature>
<dbReference type="InterPro" id="IPR003591">
    <property type="entry name" value="Leu-rich_rpt_typical-subtyp"/>
</dbReference>
<dbReference type="EnsemblMetazoa" id="XM_030985926">
    <property type="protein sequence ID" value="XP_030841786"/>
    <property type="gene ID" value="LOC590398"/>
</dbReference>
<reference evidence="4" key="2">
    <citation type="submission" date="2021-01" db="UniProtKB">
        <authorList>
            <consortium name="EnsemblMetazoa"/>
        </authorList>
    </citation>
    <scope>IDENTIFICATION</scope>
</reference>
<feature type="compositionally biased region" description="Polar residues" evidence="3">
    <location>
        <begin position="207"/>
        <end position="218"/>
    </location>
</feature>
<feature type="compositionally biased region" description="Basic residues" evidence="3">
    <location>
        <begin position="299"/>
        <end position="312"/>
    </location>
</feature>
<dbReference type="OMA" id="SQEPMLC"/>
<evidence type="ECO:0000313" key="5">
    <source>
        <dbReference type="Proteomes" id="UP000007110"/>
    </source>
</evidence>
<feature type="region of interest" description="Disordered" evidence="3">
    <location>
        <begin position="207"/>
        <end position="257"/>
    </location>
</feature>
<evidence type="ECO:0008006" key="6">
    <source>
        <dbReference type="Google" id="ProtNLM"/>
    </source>
</evidence>
<dbReference type="OrthoDB" id="2021138at2759"/>
<feature type="compositionally biased region" description="Acidic residues" evidence="3">
    <location>
        <begin position="24"/>
        <end position="33"/>
    </location>
</feature>
<feature type="compositionally biased region" description="Polar residues" evidence="3">
    <location>
        <begin position="499"/>
        <end position="516"/>
    </location>
</feature>
<dbReference type="Proteomes" id="UP000007110">
    <property type="component" value="Unassembled WGS sequence"/>
</dbReference>
<name>A0A7M7NU58_STRPU</name>
<evidence type="ECO:0000313" key="4">
    <source>
        <dbReference type="EnsemblMetazoa" id="XP_030841786"/>
    </source>
</evidence>
<dbReference type="Pfam" id="PF13855">
    <property type="entry name" value="LRR_8"/>
    <property type="match status" value="1"/>
</dbReference>
<dbReference type="InterPro" id="IPR050216">
    <property type="entry name" value="LRR_domain-containing"/>
</dbReference>
<dbReference type="GO" id="GO:0005737">
    <property type="term" value="C:cytoplasm"/>
    <property type="evidence" value="ECO:0000318"/>
    <property type="project" value="GO_Central"/>
</dbReference>
<feature type="region of interest" description="Disordered" evidence="3">
    <location>
        <begin position="496"/>
        <end position="516"/>
    </location>
</feature>
<dbReference type="InterPro" id="IPR032675">
    <property type="entry name" value="LRR_dom_sf"/>
</dbReference>
<dbReference type="InParanoid" id="A0A7M7NU58"/>
<keyword evidence="2" id="KW-0677">Repeat</keyword>
<proteinExistence type="predicted"/>
<feature type="region of interest" description="Disordered" evidence="3">
    <location>
        <begin position="285"/>
        <end position="320"/>
    </location>
</feature>
<feature type="compositionally biased region" description="Low complexity" evidence="3">
    <location>
        <begin position="236"/>
        <end position="250"/>
    </location>
</feature>
<keyword evidence="5" id="KW-1185">Reference proteome</keyword>